<organism evidence="2 3">
    <name type="scientific">Trueperella pecoris</name>
    <dbReference type="NCBI Taxonomy" id="2733571"/>
    <lineage>
        <taxon>Bacteria</taxon>
        <taxon>Bacillati</taxon>
        <taxon>Actinomycetota</taxon>
        <taxon>Actinomycetes</taxon>
        <taxon>Actinomycetales</taxon>
        <taxon>Actinomycetaceae</taxon>
        <taxon>Trueperella</taxon>
    </lineage>
</organism>
<evidence type="ECO:0000313" key="2">
    <source>
        <dbReference type="EMBL" id="QOR48458.1"/>
    </source>
</evidence>
<evidence type="ECO:0000259" key="1">
    <source>
        <dbReference type="Pfam" id="PF20058"/>
    </source>
</evidence>
<dbReference type="RefSeq" id="WP_197554970.1">
    <property type="nucleotide sequence ID" value="NZ_CP063212.1"/>
</dbReference>
<protein>
    <submittedName>
        <fullName evidence="2">Molybdopterin-guanine dinucleotide biosynthesis protein</fullName>
    </submittedName>
</protein>
<evidence type="ECO:0000313" key="3">
    <source>
        <dbReference type="Proteomes" id="UP000594961"/>
    </source>
</evidence>
<dbReference type="AlphaFoldDB" id="A0A7M1R2P8"/>
<feature type="domain" description="DUF6457" evidence="1">
    <location>
        <begin position="6"/>
        <end position="82"/>
    </location>
</feature>
<dbReference type="Proteomes" id="UP000594961">
    <property type="component" value="Chromosome"/>
</dbReference>
<accession>A0A7M1R2P8</accession>
<proteinExistence type="predicted"/>
<name>A0A7M1R2P8_9ACTO</name>
<dbReference type="Pfam" id="PF20058">
    <property type="entry name" value="DUF6457"/>
    <property type="match status" value="1"/>
</dbReference>
<reference evidence="2 3" key="1">
    <citation type="submission" date="2020-10" db="EMBL/GenBank/DDBJ databases">
        <title>Trueperella pecoris sp. nov. isolated from bovine and porcine specimens.</title>
        <authorList>
            <person name="Schoenecker L."/>
            <person name="Schnydrig P."/>
            <person name="Brodard I."/>
            <person name="Thomann A."/>
            <person name="Hemphill A."/>
            <person name="Rodriguez-Campos S."/>
            <person name="Perreten V."/>
            <person name="Jores J."/>
            <person name="Kittl S."/>
        </authorList>
    </citation>
    <scope>NUCLEOTIDE SEQUENCE [LARGE SCALE GENOMIC DNA]</scope>
    <source>
        <strain evidence="2 3">19OD0592</strain>
    </source>
</reference>
<sequence>MDEATKMAIMSDWLGAVATEIDADPALITAHRDELLDLVGAIAHGPSRPGAPMTLFLLGMRAGAGEDVSELVTKVNALVESYVPQER</sequence>
<dbReference type="EMBL" id="CP063212">
    <property type="protein sequence ID" value="QOR48458.1"/>
    <property type="molecule type" value="Genomic_DNA"/>
</dbReference>
<dbReference type="InterPro" id="IPR045598">
    <property type="entry name" value="DUF6457"/>
</dbReference>
<gene>
    <name evidence="2" type="ORF">INS90_04110</name>
</gene>